<dbReference type="EnsemblMetazoa" id="MESCA010010-RA">
    <property type="protein sequence ID" value="MESCA010010-PA"/>
    <property type="gene ID" value="MESCA010010"/>
</dbReference>
<evidence type="ECO:0000256" key="2">
    <source>
        <dbReference type="SAM" id="MobiDB-lite"/>
    </source>
</evidence>
<feature type="compositionally biased region" description="Basic residues" evidence="2">
    <location>
        <begin position="106"/>
        <end position="126"/>
    </location>
</feature>
<proteinExistence type="predicted"/>
<organism evidence="3 4">
    <name type="scientific">Megaselia scalaris</name>
    <name type="common">Humpbacked fly</name>
    <name type="synonym">Phora scalaris</name>
    <dbReference type="NCBI Taxonomy" id="36166"/>
    <lineage>
        <taxon>Eukaryota</taxon>
        <taxon>Metazoa</taxon>
        <taxon>Ecdysozoa</taxon>
        <taxon>Arthropoda</taxon>
        <taxon>Hexapoda</taxon>
        <taxon>Insecta</taxon>
        <taxon>Pterygota</taxon>
        <taxon>Neoptera</taxon>
        <taxon>Endopterygota</taxon>
        <taxon>Diptera</taxon>
        <taxon>Brachycera</taxon>
        <taxon>Muscomorpha</taxon>
        <taxon>Platypezoidea</taxon>
        <taxon>Phoridae</taxon>
        <taxon>Megaseliini</taxon>
        <taxon>Megaselia</taxon>
    </lineage>
</organism>
<keyword evidence="4" id="KW-1185">Reference proteome</keyword>
<feature type="region of interest" description="Disordered" evidence="2">
    <location>
        <begin position="86"/>
        <end position="145"/>
    </location>
</feature>
<evidence type="ECO:0000313" key="4">
    <source>
        <dbReference type="Proteomes" id="UP000015102"/>
    </source>
</evidence>
<evidence type="ECO:0000256" key="1">
    <source>
        <dbReference type="SAM" id="Coils"/>
    </source>
</evidence>
<dbReference type="HOGENOM" id="CLU_1574630_0_0_1"/>
<dbReference type="EMBL" id="CAQQ02380643">
    <property type="status" value="NOT_ANNOTATED_CDS"/>
    <property type="molecule type" value="Genomic_DNA"/>
</dbReference>
<protein>
    <submittedName>
        <fullName evidence="3">Uncharacterized protein</fullName>
    </submittedName>
</protein>
<name>T1H1F1_MEGSC</name>
<dbReference type="Proteomes" id="UP000015102">
    <property type="component" value="Unassembled WGS sequence"/>
</dbReference>
<dbReference type="AlphaFoldDB" id="T1H1F1"/>
<feature type="coiled-coil region" evidence="1">
    <location>
        <begin position="31"/>
        <end position="58"/>
    </location>
</feature>
<sequence>MSTQQQEVITIDLQEIEDREEGEIVDEFEYILSSEEDEESITKRIRELEDRNDELEKIATISGAVTNYPTDVFEISDFEEEEERYYSSKGRPFHPSKSYVPETNYKHTKRSKPIKKRRSKRKKKIRVCVDESASSDSFDEENNSKVSKDVLRFAVETQNIVAPNKRNLRD</sequence>
<keyword evidence="1" id="KW-0175">Coiled coil</keyword>
<reference evidence="3" key="2">
    <citation type="submission" date="2015-06" db="UniProtKB">
        <authorList>
            <consortium name="EnsemblMetazoa"/>
        </authorList>
    </citation>
    <scope>IDENTIFICATION</scope>
</reference>
<accession>T1H1F1</accession>
<reference evidence="4" key="1">
    <citation type="submission" date="2013-02" db="EMBL/GenBank/DDBJ databases">
        <authorList>
            <person name="Hughes D."/>
        </authorList>
    </citation>
    <scope>NUCLEOTIDE SEQUENCE</scope>
    <source>
        <strain>Durham</strain>
        <strain evidence="4">NC isolate 2 -- Noor lab</strain>
    </source>
</reference>
<evidence type="ECO:0000313" key="3">
    <source>
        <dbReference type="EnsemblMetazoa" id="MESCA010010-PA"/>
    </source>
</evidence>